<keyword evidence="8" id="KW-0805">Transcription regulation</keyword>
<dbReference type="PROSITE" id="PS50805">
    <property type="entry name" value="KRAB"/>
    <property type="match status" value="1"/>
</dbReference>
<dbReference type="GO" id="GO:0000978">
    <property type="term" value="F:RNA polymerase II cis-regulatory region sequence-specific DNA binding"/>
    <property type="evidence" value="ECO:0007669"/>
    <property type="project" value="TreeGrafter"/>
</dbReference>
<dbReference type="InterPro" id="IPR013087">
    <property type="entry name" value="Znf_C2H2_type"/>
</dbReference>
<organism evidence="13 14">
    <name type="scientific">Xenopus laevis</name>
    <name type="common">African clawed frog</name>
    <dbReference type="NCBI Taxonomy" id="8355"/>
    <lineage>
        <taxon>Eukaryota</taxon>
        <taxon>Metazoa</taxon>
        <taxon>Chordata</taxon>
        <taxon>Craniata</taxon>
        <taxon>Vertebrata</taxon>
        <taxon>Euteleostomi</taxon>
        <taxon>Amphibia</taxon>
        <taxon>Batrachia</taxon>
        <taxon>Anura</taxon>
        <taxon>Pipoidea</taxon>
        <taxon>Pipidae</taxon>
        <taxon>Xenopodinae</taxon>
        <taxon>Xenopus</taxon>
        <taxon>Xenopus</taxon>
    </lineage>
</organism>
<gene>
    <name evidence="14" type="primary">LOC108695523</name>
</gene>
<dbReference type="FunFam" id="3.30.160.60:FF:000710">
    <property type="entry name" value="Zinc finger protein 768"/>
    <property type="match status" value="1"/>
</dbReference>
<dbReference type="Proteomes" id="UP000186698">
    <property type="component" value="Chromosome 6S"/>
</dbReference>
<dbReference type="GO" id="GO:0043565">
    <property type="term" value="F:sequence-specific DNA binding"/>
    <property type="evidence" value="ECO:0000318"/>
    <property type="project" value="GO_Central"/>
</dbReference>
<dbReference type="GeneID" id="108695523"/>
<dbReference type="FunFam" id="3.30.160.60:FF:003095">
    <property type="match status" value="1"/>
</dbReference>
<evidence type="ECO:0000256" key="2">
    <source>
        <dbReference type="ARBA" id="ARBA00004123"/>
    </source>
</evidence>
<evidence type="ECO:0000313" key="14">
    <source>
        <dbReference type="RefSeq" id="XP_041423217.1"/>
    </source>
</evidence>
<keyword evidence="11" id="KW-0539">Nucleus</keyword>
<dbReference type="SUPFAM" id="SSF57667">
    <property type="entry name" value="beta-beta-alpha zinc fingers"/>
    <property type="match status" value="5"/>
</dbReference>
<dbReference type="AlphaFoldDB" id="A0A1L8FQ70"/>
<dbReference type="GO" id="GO:0005634">
    <property type="term" value="C:nucleus"/>
    <property type="evidence" value="ECO:0000318"/>
    <property type="project" value="GO_Central"/>
</dbReference>
<dbReference type="CDD" id="cd07765">
    <property type="entry name" value="KRAB_A-box"/>
    <property type="match status" value="1"/>
</dbReference>
<evidence type="ECO:0000256" key="7">
    <source>
        <dbReference type="ARBA" id="ARBA00022833"/>
    </source>
</evidence>
<keyword evidence="6" id="KW-0863">Zinc-finger</keyword>
<dbReference type="PaxDb" id="8355-A0A1L8FQ70"/>
<sequence length="600" mass="69133">MDHRKVHVSFDEVAVYFSEEEWKHLEVWQKELYNEVMQDIMKTLWSLEDNLVRGDGKQNPAGYALMPQWSNDKGAPVRTNHSETAKLKHDQGKNTHMLGNLNHRFQEREGLSHPDQVTGHKDNLEHTLLQDIHKCTIDILYQCIDCKEIFSSQSLFDAHMIRHTAQAASSYNNSPWNYLGASCLTAVPSREMYESHSSLVGVSACAAEENWLRCLYCTKQFSDLSILMEHERSHRERKAFICSECGKSFHRLSILKVHQRIHTGERPYACPDCGKRFSQRFNVVIHQRIHTGERPYNCPKCNKSFRYQTTLLKHEKAKCVGTIPTTYPLQKAKNFQTLLLKNALPLKVTQPTTIQPPLTSEPLSSSSLLFVSPKPIIATPFTLVSKNRSIGGLAPPLQNISRHKNHINGTSIIPTKDHHPIEKQFRCGHCNKHFVHWKQLKEHQKSHVDTQNMCTVCNKSFCRRSTLLIHQRTHTGEKPYTCNECGKKFSQRFNLVIHQRIHSDEKPYQCHKCGKDYRYRTALLRHQRNPPCAPKQSFSKSTLTSHGELPSPSNRALQGLANNKQQPITKKTSFSTTEKTRDEIVSRMWADLYKGIEMHC</sequence>
<keyword evidence="10" id="KW-0804">Transcription</keyword>
<evidence type="ECO:0000256" key="3">
    <source>
        <dbReference type="ARBA" id="ARBA00006991"/>
    </source>
</evidence>
<dbReference type="FunFam" id="3.30.160.60:FF:000060">
    <property type="entry name" value="zinc finger protein 436"/>
    <property type="match status" value="1"/>
</dbReference>
<dbReference type="SMART" id="SM00349">
    <property type="entry name" value="KRAB"/>
    <property type="match status" value="1"/>
</dbReference>
<evidence type="ECO:0000313" key="13">
    <source>
        <dbReference type="Proteomes" id="UP000186698"/>
    </source>
</evidence>
<feature type="compositionally biased region" description="Polar residues" evidence="12">
    <location>
        <begin position="536"/>
        <end position="568"/>
    </location>
</feature>
<dbReference type="GO" id="GO:0006357">
    <property type="term" value="P:regulation of transcription by RNA polymerase II"/>
    <property type="evidence" value="ECO:0000318"/>
    <property type="project" value="GO_Central"/>
</dbReference>
<evidence type="ECO:0000256" key="6">
    <source>
        <dbReference type="ARBA" id="ARBA00022771"/>
    </source>
</evidence>
<dbReference type="InterPro" id="IPR036051">
    <property type="entry name" value="KRAB_dom_sf"/>
</dbReference>
<dbReference type="OrthoDB" id="9899213at2759"/>
<dbReference type="SMART" id="SM00355">
    <property type="entry name" value="ZnF_C2H2"/>
    <property type="match status" value="9"/>
</dbReference>
<accession>A0A1L8FQ70</accession>
<protein>
    <submittedName>
        <fullName evidence="14">Zinc finger protein 2</fullName>
    </submittedName>
</protein>
<name>A0A1L8FQ70_XENLA</name>
<comment type="subcellular location">
    <subcellularLocation>
        <location evidence="2">Nucleus</location>
    </subcellularLocation>
</comment>
<dbReference type="Bgee" id="108695523">
    <property type="expression patterns" value="Expressed in testis and 19 other cell types or tissues"/>
</dbReference>
<dbReference type="Pfam" id="PF00096">
    <property type="entry name" value="zf-C2H2"/>
    <property type="match status" value="7"/>
</dbReference>
<dbReference type="SUPFAM" id="SSF109640">
    <property type="entry name" value="KRAB domain (Kruppel-associated box)"/>
    <property type="match status" value="1"/>
</dbReference>
<evidence type="ECO:0000256" key="9">
    <source>
        <dbReference type="ARBA" id="ARBA00023125"/>
    </source>
</evidence>
<dbReference type="KEGG" id="xla:108695523"/>
<dbReference type="InterPro" id="IPR001909">
    <property type="entry name" value="KRAB"/>
</dbReference>
<keyword evidence="5" id="KW-0677">Repeat</keyword>
<dbReference type="FunFam" id="3.30.160.60:FF:002240">
    <property type="entry name" value="Zinc finger protein 26-like Protein"/>
    <property type="match status" value="1"/>
</dbReference>
<proteinExistence type="inferred from homology"/>
<dbReference type="FunFam" id="3.30.160.60:FF:002343">
    <property type="entry name" value="Zinc finger protein 33A"/>
    <property type="match status" value="1"/>
</dbReference>
<evidence type="ECO:0000256" key="12">
    <source>
        <dbReference type="SAM" id="MobiDB-lite"/>
    </source>
</evidence>
<keyword evidence="13" id="KW-1185">Reference proteome</keyword>
<evidence type="ECO:0000256" key="4">
    <source>
        <dbReference type="ARBA" id="ARBA00022723"/>
    </source>
</evidence>
<keyword evidence="9" id="KW-0238">DNA-binding</keyword>
<keyword evidence="4" id="KW-0479">Metal-binding</keyword>
<evidence type="ECO:0000256" key="5">
    <source>
        <dbReference type="ARBA" id="ARBA00022737"/>
    </source>
</evidence>
<dbReference type="PROSITE" id="PS50157">
    <property type="entry name" value="ZINC_FINGER_C2H2_2"/>
    <property type="match status" value="9"/>
</dbReference>
<dbReference type="FunFam" id="3.30.160.60:FF:000624">
    <property type="entry name" value="zinc finger protein 697"/>
    <property type="match status" value="1"/>
</dbReference>
<dbReference type="Gene3D" id="3.30.160.60">
    <property type="entry name" value="Classic Zinc Finger"/>
    <property type="match status" value="7"/>
</dbReference>
<dbReference type="GO" id="GO:0000981">
    <property type="term" value="F:DNA-binding transcription factor activity, RNA polymerase II-specific"/>
    <property type="evidence" value="ECO:0000318"/>
    <property type="project" value="GO_Central"/>
</dbReference>
<evidence type="ECO:0000256" key="8">
    <source>
        <dbReference type="ARBA" id="ARBA00023015"/>
    </source>
</evidence>
<dbReference type="PANTHER" id="PTHR23226:SF416">
    <property type="entry name" value="FI01424P"/>
    <property type="match status" value="1"/>
</dbReference>
<evidence type="ECO:0000256" key="11">
    <source>
        <dbReference type="ARBA" id="ARBA00023242"/>
    </source>
</evidence>
<dbReference type="RefSeq" id="XP_041423217.1">
    <property type="nucleotide sequence ID" value="XM_041567283.1"/>
</dbReference>
<keyword evidence="7" id="KW-0862">Zinc</keyword>
<feature type="region of interest" description="Disordered" evidence="12">
    <location>
        <begin position="528"/>
        <end position="579"/>
    </location>
</feature>
<evidence type="ECO:0000256" key="1">
    <source>
        <dbReference type="ARBA" id="ARBA00003767"/>
    </source>
</evidence>
<comment type="similarity">
    <text evidence="3">Belongs to the krueppel C2H2-type zinc-finger protein family.</text>
</comment>
<reference evidence="14" key="1">
    <citation type="submission" date="2025-08" db="UniProtKB">
        <authorList>
            <consortium name="RefSeq"/>
        </authorList>
    </citation>
    <scope>IDENTIFICATION</scope>
    <source>
        <strain evidence="14">J_2021</strain>
        <tissue evidence="14">Erythrocytes</tissue>
    </source>
</reference>
<dbReference type="Pfam" id="PF01352">
    <property type="entry name" value="KRAB"/>
    <property type="match status" value="1"/>
</dbReference>
<dbReference type="InterPro" id="IPR036236">
    <property type="entry name" value="Znf_C2H2_sf"/>
</dbReference>
<dbReference type="GO" id="GO:0008270">
    <property type="term" value="F:zinc ion binding"/>
    <property type="evidence" value="ECO:0007669"/>
    <property type="project" value="UniProtKB-KW"/>
</dbReference>
<evidence type="ECO:0000256" key="10">
    <source>
        <dbReference type="ARBA" id="ARBA00023163"/>
    </source>
</evidence>
<dbReference type="PANTHER" id="PTHR23226">
    <property type="entry name" value="ZINC FINGER AND SCAN DOMAIN-CONTAINING"/>
    <property type="match status" value="1"/>
</dbReference>
<comment type="function">
    <text evidence="1">May be involved in transcriptional regulation.</text>
</comment>
<dbReference type="Gene3D" id="6.10.140.140">
    <property type="match status" value="1"/>
</dbReference>
<dbReference type="PROSITE" id="PS00028">
    <property type="entry name" value="ZINC_FINGER_C2H2_1"/>
    <property type="match status" value="6"/>
</dbReference>